<organism evidence="2 3">
    <name type="scientific">Trichoderma gamsii</name>
    <dbReference type="NCBI Taxonomy" id="398673"/>
    <lineage>
        <taxon>Eukaryota</taxon>
        <taxon>Fungi</taxon>
        <taxon>Dikarya</taxon>
        <taxon>Ascomycota</taxon>
        <taxon>Pezizomycotina</taxon>
        <taxon>Sordariomycetes</taxon>
        <taxon>Hypocreomycetidae</taxon>
        <taxon>Hypocreales</taxon>
        <taxon>Hypocreaceae</taxon>
        <taxon>Trichoderma</taxon>
    </lineage>
</organism>
<dbReference type="Proteomes" id="UP000054821">
    <property type="component" value="Unassembled WGS sequence"/>
</dbReference>
<gene>
    <name evidence="2" type="ORF">TGAM01_v208131</name>
</gene>
<keyword evidence="3" id="KW-1185">Reference proteome</keyword>
<evidence type="ECO:0000313" key="2">
    <source>
        <dbReference type="EMBL" id="PON23126.1"/>
    </source>
</evidence>
<dbReference type="InterPro" id="IPR058268">
    <property type="entry name" value="DUF7962"/>
</dbReference>
<dbReference type="RefSeq" id="XP_024405030.1">
    <property type="nucleotide sequence ID" value="XM_024550260.1"/>
</dbReference>
<dbReference type="GeneID" id="36347748"/>
<dbReference type="Gene3D" id="3.40.30.110">
    <property type="match status" value="1"/>
</dbReference>
<evidence type="ECO:0000313" key="3">
    <source>
        <dbReference type="Proteomes" id="UP000054821"/>
    </source>
</evidence>
<comment type="caution">
    <text evidence="2">The sequence shown here is derived from an EMBL/GenBank/DDBJ whole genome shotgun (WGS) entry which is preliminary data.</text>
</comment>
<accession>A0A2P4ZFQ0</accession>
<dbReference type="AlphaFoldDB" id="A0A2P4ZFQ0"/>
<dbReference type="EMBL" id="JPDN02000032">
    <property type="protein sequence ID" value="PON23126.1"/>
    <property type="molecule type" value="Genomic_DNA"/>
</dbReference>
<evidence type="ECO:0000259" key="1">
    <source>
        <dbReference type="Pfam" id="PF25907"/>
    </source>
</evidence>
<dbReference type="Pfam" id="PF25907">
    <property type="entry name" value="DUF7962"/>
    <property type="match status" value="1"/>
</dbReference>
<name>A0A2P4ZFQ0_9HYPO</name>
<proteinExistence type="predicted"/>
<protein>
    <submittedName>
        <fullName evidence="2">Glutathione S-transferase</fullName>
    </submittedName>
</protein>
<dbReference type="GO" id="GO:0016740">
    <property type="term" value="F:transferase activity"/>
    <property type="evidence" value="ECO:0007669"/>
    <property type="project" value="UniProtKB-KW"/>
</dbReference>
<dbReference type="STRING" id="398673.A0A2P4ZFQ0"/>
<sequence length="165" mass="18188">MLLKNLLSDSRKWILGTNSISLGDIHTAFIPTYIANVPGSLPEAIFNSDQFPHVMLYLARYQDATQGTHGAATPTLSGKEAAQIIQQAGFLEHSSNLTADSTELSIRQPVKVWRTNNISSAIKHFNSGKLLGLSSQEVIISSFTPKGDELHLHFPRRNIRVIPQL</sequence>
<feature type="domain" description="DUF7962" evidence="1">
    <location>
        <begin position="3"/>
        <end position="66"/>
    </location>
</feature>
<reference evidence="2 3" key="1">
    <citation type="journal article" date="2016" name="Genome Announc.">
        <title>Draft Whole-Genome Sequence of Trichoderma gamsii T6085, a Promising Biocontrol Agent of Fusarium Head Blight on Wheat.</title>
        <authorList>
            <person name="Baroncelli R."/>
            <person name="Zapparata A."/>
            <person name="Piaggeschi G."/>
            <person name="Sarrocco S."/>
            <person name="Vannacci G."/>
        </authorList>
    </citation>
    <scope>NUCLEOTIDE SEQUENCE [LARGE SCALE GENOMIC DNA]</scope>
    <source>
        <strain evidence="2 3">T6085</strain>
    </source>
</reference>